<feature type="domain" description="ASCH" evidence="1">
    <location>
        <begin position="4"/>
        <end position="102"/>
    </location>
</feature>
<sequence>MSQIHFHDDFYIPILKGNKTQTARVHELIPSLGNGEAIFNEKSSISIDITKVKHKSFDDMSLKEVQKDGFTSKNDLWTVLIGFYPELKKSDLLMLIEFQTIK</sequence>
<dbReference type="Proteomes" id="UP000233535">
    <property type="component" value="Unassembled WGS sequence"/>
</dbReference>
<accession>A0A2N3I0L7</accession>
<dbReference type="RefSeq" id="WP_101260811.1">
    <property type="nucleotide sequence ID" value="NZ_MVDD01000004.1"/>
</dbReference>
<dbReference type="InterPro" id="IPR007374">
    <property type="entry name" value="ASCH_domain"/>
</dbReference>
<dbReference type="AlphaFoldDB" id="A0A2N3I0L7"/>
<organism evidence="2 3">
    <name type="scientific">Labilibaculum filiforme</name>
    <dbReference type="NCBI Taxonomy" id="1940526"/>
    <lineage>
        <taxon>Bacteria</taxon>
        <taxon>Pseudomonadati</taxon>
        <taxon>Bacteroidota</taxon>
        <taxon>Bacteroidia</taxon>
        <taxon>Marinilabiliales</taxon>
        <taxon>Marinifilaceae</taxon>
        <taxon>Labilibaculum</taxon>
    </lineage>
</organism>
<dbReference type="Pfam" id="PF04266">
    <property type="entry name" value="ASCH"/>
    <property type="match status" value="1"/>
</dbReference>
<evidence type="ECO:0000259" key="1">
    <source>
        <dbReference type="SMART" id="SM01022"/>
    </source>
</evidence>
<dbReference type="OrthoDB" id="1120845at2"/>
<dbReference type="EMBL" id="MVDD01000004">
    <property type="protein sequence ID" value="PKQ63866.1"/>
    <property type="molecule type" value="Genomic_DNA"/>
</dbReference>
<dbReference type="Gene3D" id="2.30.130.30">
    <property type="entry name" value="Hypothetical protein"/>
    <property type="match status" value="1"/>
</dbReference>
<dbReference type="InterPro" id="IPR015947">
    <property type="entry name" value="PUA-like_sf"/>
</dbReference>
<protein>
    <recommendedName>
        <fullName evidence="1">ASCH domain-containing protein</fullName>
    </recommendedName>
</protein>
<reference evidence="2 3" key="1">
    <citation type="journal article" date="2017" name="Front. Microbiol.">
        <title>Labilibaculum manganireducens gen. nov., sp. nov. and Labilibaculum filiforme sp. nov., Novel Bacteroidetes Isolated from Subsurface Sediments of the Baltic Sea.</title>
        <authorList>
            <person name="Vandieken V."/>
            <person name="Marshall I.P."/>
            <person name="Niemann H."/>
            <person name="Engelen B."/>
            <person name="Cypionka H."/>
        </authorList>
    </citation>
    <scope>NUCLEOTIDE SEQUENCE [LARGE SCALE GENOMIC DNA]</scope>
    <source>
        <strain evidence="2 3">59.16B</strain>
    </source>
</reference>
<gene>
    <name evidence="2" type="ORF">BZG02_07550</name>
</gene>
<comment type="caution">
    <text evidence="2">The sequence shown here is derived from an EMBL/GenBank/DDBJ whole genome shotgun (WGS) entry which is preliminary data.</text>
</comment>
<keyword evidence="3" id="KW-1185">Reference proteome</keyword>
<evidence type="ECO:0000313" key="3">
    <source>
        <dbReference type="Proteomes" id="UP000233535"/>
    </source>
</evidence>
<dbReference type="SUPFAM" id="SSF88697">
    <property type="entry name" value="PUA domain-like"/>
    <property type="match status" value="1"/>
</dbReference>
<proteinExistence type="predicted"/>
<dbReference type="SMART" id="SM01022">
    <property type="entry name" value="ASCH"/>
    <property type="match status" value="1"/>
</dbReference>
<evidence type="ECO:0000313" key="2">
    <source>
        <dbReference type="EMBL" id="PKQ63866.1"/>
    </source>
</evidence>
<name>A0A2N3I0L7_9BACT</name>